<dbReference type="InterPro" id="IPR007815">
    <property type="entry name" value="Emycin_Estase"/>
</dbReference>
<dbReference type="Proteomes" id="UP001259572">
    <property type="component" value="Unassembled WGS sequence"/>
</dbReference>
<evidence type="ECO:0000313" key="1">
    <source>
        <dbReference type="EMBL" id="MDT9598663.1"/>
    </source>
</evidence>
<name>A0ABU3Q6S0_9SPHN</name>
<proteinExistence type="predicted"/>
<dbReference type="PANTHER" id="PTHR31299">
    <property type="entry name" value="ESTERASE, PUTATIVE (AFU_ORTHOLOGUE AFUA_1G05850)-RELATED"/>
    <property type="match status" value="1"/>
</dbReference>
<evidence type="ECO:0000313" key="2">
    <source>
        <dbReference type="Proteomes" id="UP001259572"/>
    </source>
</evidence>
<organism evidence="1 2">
    <name type="scientific">Sphingosinicella rhizophila</name>
    <dbReference type="NCBI Taxonomy" id="3050082"/>
    <lineage>
        <taxon>Bacteria</taxon>
        <taxon>Pseudomonadati</taxon>
        <taxon>Pseudomonadota</taxon>
        <taxon>Alphaproteobacteria</taxon>
        <taxon>Sphingomonadales</taxon>
        <taxon>Sphingosinicellaceae</taxon>
        <taxon>Sphingosinicella</taxon>
    </lineage>
</organism>
<reference evidence="1 2" key="1">
    <citation type="submission" date="2023-05" db="EMBL/GenBank/DDBJ databases">
        <authorList>
            <person name="Guo Y."/>
        </authorList>
    </citation>
    <scope>NUCLEOTIDE SEQUENCE [LARGE SCALE GENOMIC DNA]</scope>
    <source>
        <strain evidence="1 2">GR2756</strain>
    </source>
</reference>
<dbReference type="RefSeq" id="WP_315724912.1">
    <property type="nucleotide sequence ID" value="NZ_JAVUPU010000003.1"/>
</dbReference>
<comment type="caution">
    <text evidence="1">The sequence shown here is derived from an EMBL/GenBank/DDBJ whole genome shotgun (WGS) entry which is preliminary data.</text>
</comment>
<gene>
    <name evidence="1" type="ORF">RQX22_06850</name>
</gene>
<dbReference type="InterPro" id="IPR052036">
    <property type="entry name" value="Hydrolase/PRTase-associated"/>
</dbReference>
<sequence>MEKIRSIDPSDTDFRDLAPLGKAIGNTRIVLLGEQGHGDGSTFLAKTRVIEYLHQKLGFDVIAFESGIYDLYAAQKLIDAGEKPSVALAQAIFPVWPQSDEFKPLLAYMDAQKAASRPLTASGFDMQPTNTLSRALPGELKAMSARVGDKSGGLNFLATALQESFGAGPAALQKYKLEELEAAGRKAENAIAAASPPDAAYWRQMVKSTARMLIFLKRIPEQTAEVFNMRDAQMADNLEWLAREAFPGRKIIVWAATSHIVRDRTTLQTTEAQGMIPMGAEIQDSHAQDSYVLAFTSGGGRVGSFSKRDVTDKGLAPAGSIEARIGSAGYEYAFVDGDALKRAMPGVQLSWLLGFEPIKGEWNKAVDGLFYIRTQAPTTYAPSGDKK</sequence>
<dbReference type="PANTHER" id="PTHR31299:SF0">
    <property type="entry name" value="ESTERASE, PUTATIVE (AFU_ORTHOLOGUE AFUA_1G05850)-RELATED"/>
    <property type="match status" value="1"/>
</dbReference>
<dbReference type="SUPFAM" id="SSF159501">
    <property type="entry name" value="EreA/ChaN-like"/>
    <property type="match status" value="1"/>
</dbReference>
<keyword evidence="2" id="KW-1185">Reference proteome</keyword>
<dbReference type="EMBL" id="JAVUPU010000003">
    <property type="protein sequence ID" value="MDT9598663.1"/>
    <property type="molecule type" value="Genomic_DNA"/>
</dbReference>
<dbReference type="Gene3D" id="3.40.1660.10">
    <property type="entry name" value="EreA-like (biosynthetic domain)"/>
    <property type="match status" value="2"/>
</dbReference>
<dbReference type="Pfam" id="PF05139">
    <property type="entry name" value="Erythro_esteras"/>
    <property type="match status" value="1"/>
</dbReference>
<accession>A0ABU3Q6S0</accession>
<dbReference type="CDD" id="cd14728">
    <property type="entry name" value="Ere-like"/>
    <property type="match status" value="1"/>
</dbReference>
<protein>
    <submittedName>
        <fullName evidence="1">Erythromycin esterase family protein</fullName>
    </submittedName>
</protein>